<dbReference type="CDD" id="cd07769">
    <property type="entry name" value="ASKHA_NBD_FGGY_GK"/>
    <property type="match status" value="1"/>
</dbReference>
<keyword evidence="4 7" id="KW-0418">Kinase</keyword>
<evidence type="ECO:0000313" key="10">
    <source>
        <dbReference type="EMBL" id="GGM05156.1"/>
    </source>
</evidence>
<dbReference type="Proteomes" id="UP000655208">
    <property type="component" value="Unassembled WGS sequence"/>
</dbReference>
<evidence type="ECO:0000256" key="5">
    <source>
        <dbReference type="ARBA" id="ARBA00022840"/>
    </source>
</evidence>
<dbReference type="GO" id="GO:0005524">
    <property type="term" value="F:ATP binding"/>
    <property type="evidence" value="ECO:0007669"/>
    <property type="project" value="UniProtKB-KW"/>
</dbReference>
<feature type="domain" description="Carbohydrate kinase FGGY C-terminal" evidence="9">
    <location>
        <begin position="263"/>
        <end position="449"/>
    </location>
</feature>
<evidence type="ECO:0000256" key="7">
    <source>
        <dbReference type="RuleBase" id="RU003733"/>
    </source>
</evidence>
<dbReference type="SUPFAM" id="SSF53067">
    <property type="entry name" value="Actin-like ATPase domain"/>
    <property type="match status" value="2"/>
</dbReference>
<organism evidence="10 11">
    <name type="scientific">Nakamurella endophytica</name>
    <dbReference type="NCBI Taxonomy" id="1748367"/>
    <lineage>
        <taxon>Bacteria</taxon>
        <taxon>Bacillati</taxon>
        <taxon>Actinomycetota</taxon>
        <taxon>Actinomycetes</taxon>
        <taxon>Nakamurellales</taxon>
        <taxon>Nakamurellaceae</taxon>
        <taxon>Nakamurella</taxon>
    </lineage>
</organism>
<evidence type="ECO:0000256" key="2">
    <source>
        <dbReference type="ARBA" id="ARBA00022679"/>
    </source>
</evidence>
<evidence type="ECO:0000259" key="8">
    <source>
        <dbReference type="Pfam" id="PF00370"/>
    </source>
</evidence>
<dbReference type="GO" id="GO:0004370">
    <property type="term" value="F:glycerol kinase activity"/>
    <property type="evidence" value="ECO:0007669"/>
    <property type="project" value="TreeGrafter"/>
</dbReference>
<dbReference type="PROSITE" id="PS00445">
    <property type="entry name" value="FGGY_KINASES_2"/>
    <property type="match status" value="1"/>
</dbReference>
<dbReference type="EMBL" id="BMNA01000004">
    <property type="protein sequence ID" value="GGM05156.1"/>
    <property type="molecule type" value="Genomic_DNA"/>
</dbReference>
<dbReference type="PANTHER" id="PTHR10196:SF69">
    <property type="entry name" value="GLYCEROL KINASE"/>
    <property type="match status" value="1"/>
</dbReference>
<protein>
    <recommendedName>
        <fullName evidence="6">ATP:glycerol 3-phosphotransferase</fullName>
    </recommendedName>
</protein>
<evidence type="ECO:0000313" key="11">
    <source>
        <dbReference type="Proteomes" id="UP000655208"/>
    </source>
</evidence>
<evidence type="ECO:0000259" key="9">
    <source>
        <dbReference type="Pfam" id="PF02782"/>
    </source>
</evidence>
<dbReference type="RefSeq" id="WP_188942131.1">
    <property type="nucleotide sequence ID" value="NZ_BMNA01000004.1"/>
</dbReference>
<evidence type="ECO:0000256" key="1">
    <source>
        <dbReference type="ARBA" id="ARBA00009156"/>
    </source>
</evidence>
<gene>
    <name evidence="10" type="primary">glpK</name>
    <name evidence="10" type="ORF">GCM10011594_26730</name>
</gene>
<keyword evidence="2 7" id="KW-0808">Transferase</keyword>
<dbReference type="InterPro" id="IPR043129">
    <property type="entry name" value="ATPase_NBD"/>
</dbReference>
<sequence>MSGTAPYVLALDEGSSSARSVVVDSTGAIVGEARAAVEWSRPRPGWVELDPRYLWRTQLDTVHRVMAQTGVHASDLAAVAVTSHRETVMIWDRRTGEPVHDAVVWISHQTDDIVRRWQAAGLDAEFRRRTGLRNDSFFSAAKVAWLLAEVPGVRERAEAGELACGTVDTWLVWNLTGGRVHRTDHSCASRTALFDLENLRWDTELCAMLGIPTSLLAETVASDDDFGKTDPSVLGLPVPIRGVLADQQAGMYGQACFGAGSAKNTFGTAGVLTVNSGVRPQLVDGLTSSVGWTVGGRTAYELEGVVFHSGQTLQWLRDNLRLFDDATDIETLASSVPDAGGVYLVPAFGGMCAPHWDRQARASVVGLTLETNHAHLVRAALEAMAFQTCDVITELDRGGVPVTELKVDGGAARNDLLCQFLADISGRVIRRPRALERTALGVAYVAGLATGVWSSADEIERSWSCDREFEPRMSPDERAARRSGWQEAVDRTLPSRFDPALRGA</sequence>
<evidence type="ECO:0000256" key="6">
    <source>
        <dbReference type="ARBA" id="ARBA00043149"/>
    </source>
</evidence>
<dbReference type="PIRSF" id="PIRSF000538">
    <property type="entry name" value="GlpK"/>
    <property type="match status" value="1"/>
</dbReference>
<dbReference type="AlphaFoldDB" id="A0A917SZP5"/>
<keyword evidence="11" id="KW-1185">Reference proteome</keyword>
<dbReference type="InterPro" id="IPR018484">
    <property type="entry name" value="FGGY_N"/>
</dbReference>
<dbReference type="NCBIfam" id="NF000756">
    <property type="entry name" value="PRK00047.1"/>
    <property type="match status" value="1"/>
</dbReference>
<feature type="domain" description="Carbohydrate kinase FGGY N-terminal" evidence="8">
    <location>
        <begin position="7"/>
        <end position="253"/>
    </location>
</feature>
<dbReference type="InterPro" id="IPR018485">
    <property type="entry name" value="FGGY_C"/>
</dbReference>
<keyword evidence="5" id="KW-0067">ATP-binding</keyword>
<keyword evidence="3" id="KW-0547">Nucleotide-binding</keyword>
<dbReference type="Gene3D" id="3.30.420.40">
    <property type="match status" value="2"/>
</dbReference>
<dbReference type="InterPro" id="IPR018483">
    <property type="entry name" value="Carb_kinase_FGGY_CS"/>
</dbReference>
<proteinExistence type="inferred from homology"/>
<dbReference type="GO" id="GO:0019563">
    <property type="term" value="P:glycerol catabolic process"/>
    <property type="evidence" value="ECO:0007669"/>
    <property type="project" value="TreeGrafter"/>
</dbReference>
<dbReference type="GO" id="GO:0005829">
    <property type="term" value="C:cytosol"/>
    <property type="evidence" value="ECO:0007669"/>
    <property type="project" value="TreeGrafter"/>
</dbReference>
<name>A0A917SZP5_9ACTN</name>
<dbReference type="PANTHER" id="PTHR10196">
    <property type="entry name" value="SUGAR KINASE"/>
    <property type="match status" value="1"/>
</dbReference>
<dbReference type="Pfam" id="PF02782">
    <property type="entry name" value="FGGY_C"/>
    <property type="match status" value="1"/>
</dbReference>
<dbReference type="Pfam" id="PF00370">
    <property type="entry name" value="FGGY_N"/>
    <property type="match status" value="1"/>
</dbReference>
<dbReference type="InterPro" id="IPR000577">
    <property type="entry name" value="Carb_kinase_FGGY"/>
</dbReference>
<accession>A0A917SZP5</accession>
<reference evidence="10" key="1">
    <citation type="journal article" date="2014" name="Int. J. Syst. Evol. Microbiol.">
        <title>Complete genome sequence of Corynebacterium casei LMG S-19264T (=DSM 44701T), isolated from a smear-ripened cheese.</title>
        <authorList>
            <consortium name="US DOE Joint Genome Institute (JGI-PGF)"/>
            <person name="Walter F."/>
            <person name="Albersmeier A."/>
            <person name="Kalinowski J."/>
            <person name="Ruckert C."/>
        </authorList>
    </citation>
    <scope>NUCLEOTIDE SEQUENCE</scope>
    <source>
        <strain evidence="10">CGMCC 4.7308</strain>
    </source>
</reference>
<comment type="similarity">
    <text evidence="1 7">Belongs to the FGGY kinase family.</text>
</comment>
<reference evidence="10" key="2">
    <citation type="submission" date="2020-09" db="EMBL/GenBank/DDBJ databases">
        <authorList>
            <person name="Sun Q."/>
            <person name="Zhou Y."/>
        </authorList>
    </citation>
    <scope>NUCLEOTIDE SEQUENCE</scope>
    <source>
        <strain evidence="10">CGMCC 4.7308</strain>
    </source>
</reference>
<comment type="caution">
    <text evidence="10">The sequence shown here is derived from an EMBL/GenBank/DDBJ whole genome shotgun (WGS) entry which is preliminary data.</text>
</comment>
<evidence type="ECO:0000256" key="4">
    <source>
        <dbReference type="ARBA" id="ARBA00022777"/>
    </source>
</evidence>
<evidence type="ECO:0000256" key="3">
    <source>
        <dbReference type="ARBA" id="ARBA00022741"/>
    </source>
</evidence>